<dbReference type="PROSITE" id="PS50905">
    <property type="entry name" value="FERRITIN_LIKE"/>
    <property type="match status" value="1"/>
</dbReference>
<sequence length="203" mass="22714">MQIAFAESQTRLNLMRAFAGESQARNRYTFAAEAASQAQLYVIKAVFQLTASQELAHAKVFYDLLKELNGQNVTVDGTYPVEVLTEVLPLLQHAQHNEFQEFDPVYPQFGQIAAQEGFTQAAVAFQQIAKIEKTHGERFGMFAQWMESGKLFVNETPTKWMCLNCGHIVDSTEAPHICPVCSHPQGYFVRQAYAPYTTGVAQA</sequence>
<dbReference type="KEGG" id="rch:RUM_15240"/>
<dbReference type="GO" id="GO:0005506">
    <property type="term" value="F:iron ion binding"/>
    <property type="evidence" value="ECO:0007669"/>
    <property type="project" value="InterPro"/>
</dbReference>
<organism evidence="8 9">
    <name type="scientific">Ruminococcus champanellensis (strain DSM 18848 / JCM 17042 / KCTC 15320 / 18P13)</name>
    <dbReference type="NCBI Taxonomy" id="213810"/>
    <lineage>
        <taxon>Bacteria</taxon>
        <taxon>Bacillati</taxon>
        <taxon>Bacillota</taxon>
        <taxon>Clostridia</taxon>
        <taxon>Eubacteriales</taxon>
        <taxon>Oscillospiraceae</taxon>
        <taxon>Ruminococcus</taxon>
    </lineage>
</organism>
<evidence type="ECO:0000256" key="4">
    <source>
        <dbReference type="ARBA" id="ARBA00022982"/>
    </source>
</evidence>
<evidence type="ECO:0000256" key="1">
    <source>
        <dbReference type="ARBA" id="ARBA00001965"/>
    </source>
</evidence>
<name>D4LDC3_RUMC1</name>
<dbReference type="Pfam" id="PF21349">
    <property type="entry name" value="RUBY_RBDX"/>
    <property type="match status" value="1"/>
</dbReference>
<dbReference type="PATRIC" id="fig|213810.4.peg.1422"/>
<reference evidence="8" key="1">
    <citation type="submission" date="2010-03" db="EMBL/GenBank/DDBJ databases">
        <title>The genome sequence of Ruminococcus sp. 18P13.</title>
        <authorList>
            <consortium name="metaHIT consortium -- http://www.metahit.eu/"/>
            <person name="Pajon A."/>
            <person name="Turner K."/>
            <person name="Parkhill J."/>
            <person name="Bernalier A."/>
        </authorList>
    </citation>
    <scope>NUCLEOTIDE SEQUENCE [LARGE SCALE GENOMIC DNA]</scope>
    <source>
        <strain evidence="8">Type strain: 18P13</strain>
    </source>
</reference>
<dbReference type="SUPFAM" id="SSF57802">
    <property type="entry name" value="Rubredoxin-like"/>
    <property type="match status" value="1"/>
</dbReference>
<keyword evidence="3" id="KW-0479">Metal-binding</keyword>
<dbReference type="GO" id="GO:0016491">
    <property type="term" value="F:oxidoreductase activity"/>
    <property type="evidence" value="ECO:0007669"/>
    <property type="project" value="InterPro"/>
</dbReference>
<feature type="domain" description="Ferritin-like diiron" evidence="7">
    <location>
        <begin position="4"/>
        <end position="150"/>
    </location>
</feature>
<keyword evidence="5" id="KW-0408">Iron</keyword>
<dbReference type="BioCyc" id="RCHA213810:RUM_RS07420-MONOMER"/>
<dbReference type="InterPro" id="IPR009040">
    <property type="entry name" value="Ferritin-like_diiron"/>
</dbReference>
<dbReference type="InterPro" id="IPR009078">
    <property type="entry name" value="Ferritin-like_SF"/>
</dbReference>
<dbReference type="AlphaFoldDB" id="D4LDC3"/>
<dbReference type="GeneID" id="83156243"/>
<dbReference type="HOGENOM" id="CLU_095256_0_1_9"/>
<dbReference type="PROSITE" id="PS50903">
    <property type="entry name" value="RUBREDOXIN_LIKE"/>
    <property type="match status" value="1"/>
</dbReference>
<accession>D4LDC3</accession>
<keyword evidence="2" id="KW-0813">Transport</keyword>
<evidence type="ECO:0000313" key="9">
    <source>
        <dbReference type="Proteomes" id="UP000007054"/>
    </source>
</evidence>
<comment type="cofactor">
    <cofactor evidence="1">
        <name>Fe(3+)</name>
        <dbReference type="ChEBI" id="CHEBI:29034"/>
    </cofactor>
</comment>
<dbReference type="RefSeq" id="WP_015558524.1">
    <property type="nucleotide sequence ID" value="NC_021039.1"/>
</dbReference>
<dbReference type="SUPFAM" id="SSF47240">
    <property type="entry name" value="Ferritin-like"/>
    <property type="match status" value="1"/>
</dbReference>
<evidence type="ECO:0000256" key="3">
    <source>
        <dbReference type="ARBA" id="ARBA00022723"/>
    </source>
</evidence>
<dbReference type="InterPro" id="IPR048574">
    <property type="entry name" value="RUBY_RBDX"/>
</dbReference>
<feature type="domain" description="Rubredoxin-like" evidence="6">
    <location>
        <begin position="157"/>
        <end position="191"/>
    </location>
</feature>
<evidence type="ECO:0000256" key="5">
    <source>
        <dbReference type="ARBA" id="ARBA00023004"/>
    </source>
</evidence>
<dbReference type="PANTHER" id="PTHR43865">
    <property type="entry name" value="RUBRERYTHRIN-RELATED"/>
    <property type="match status" value="1"/>
</dbReference>
<evidence type="ECO:0000256" key="2">
    <source>
        <dbReference type="ARBA" id="ARBA00022448"/>
    </source>
</evidence>
<protein>
    <submittedName>
        <fullName evidence="8">Rubrerythrin</fullName>
    </submittedName>
</protein>
<dbReference type="InterPro" id="IPR052364">
    <property type="entry name" value="Rubrerythrin"/>
</dbReference>
<dbReference type="Pfam" id="PF02915">
    <property type="entry name" value="Rubrerythrin"/>
    <property type="match status" value="1"/>
</dbReference>
<proteinExistence type="predicted"/>
<evidence type="ECO:0000259" key="7">
    <source>
        <dbReference type="PROSITE" id="PS50905"/>
    </source>
</evidence>
<dbReference type="Proteomes" id="UP000007054">
    <property type="component" value="Chromosome"/>
</dbReference>
<dbReference type="OrthoDB" id="9799749at2"/>
<evidence type="ECO:0000259" key="6">
    <source>
        <dbReference type="PROSITE" id="PS50903"/>
    </source>
</evidence>
<dbReference type="Gene3D" id="2.20.28.10">
    <property type="match status" value="1"/>
</dbReference>
<keyword evidence="4" id="KW-0249">Electron transport</keyword>
<dbReference type="CDD" id="cd00729">
    <property type="entry name" value="rubredoxin_SM"/>
    <property type="match status" value="1"/>
</dbReference>
<dbReference type="NCBIfam" id="NF045767">
    <property type="entry name" value="RuberyRbr"/>
    <property type="match status" value="1"/>
</dbReference>
<reference evidence="8" key="2">
    <citation type="submission" date="2010-03" db="EMBL/GenBank/DDBJ databases">
        <authorList>
            <person name="Pajon A."/>
        </authorList>
    </citation>
    <scope>NUCLEOTIDE SEQUENCE</scope>
    <source>
        <strain evidence="8">Type strain: 18P13</strain>
    </source>
</reference>
<dbReference type="PANTHER" id="PTHR43865:SF1">
    <property type="entry name" value="RUBRERYTHRIN-RELATED"/>
    <property type="match status" value="1"/>
</dbReference>
<dbReference type="STRING" id="213810.RUM_15240"/>
<dbReference type="Gene3D" id="1.20.1260.10">
    <property type="match status" value="1"/>
</dbReference>
<dbReference type="InterPro" id="IPR003251">
    <property type="entry name" value="Rr_diiron-bd_dom"/>
</dbReference>
<dbReference type="InterPro" id="IPR024934">
    <property type="entry name" value="Rubredoxin-like_dom"/>
</dbReference>
<dbReference type="InterPro" id="IPR012347">
    <property type="entry name" value="Ferritin-like"/>
</dbReference>
<gene>
    <name evidence="8" type="ordered locus">RUM_15240</name>
</gene>
<dbReference type="EMBL" id="FP929052">
    <property type="protein sequence ID" value="CBL17618.1"/>
    <property type="molecule type" value="Genomic_DNA"/>
</dbReference>
<evidence type="ECO:0000313" key="8">
    <source>
        <dbReference type="EMBL" id="CBL17618.1"/>
    </source>
</evidence>
<keyword evidence="9" id="KW-1185">Reference proteome</keyword>
<dbReference type="CDD" id="cd01041">
    <property type="entry name" value="Rubrerythrin"/>
    <property type="match status" value="1"/>
</dbReference>